<dbReference type="AlphaFoldDB" id="A0A150IPF6"/>
<evidence type="ECO:0000313" key="4">
    <source>
        <dbReference type="Proteomes" id="UP000091929"/>
    </source>
</evidence>
<dbReference type="EMBL" id="LNGF01000039">
    <property type="protein sequence ID" value="KYC46929.1"/>
    <property type="molecule type" value="Genomic_DNA"/>
</dbReference>
<evidence type="ECO:0000313" key="5">
    <source>
        <dbReference type="Proteomes" id="UP000092401"/>
    </source>
</evidence>
<accession>A0A150IVN1</accession>
<name>A0A150IPF6_9EURY</name>
<dbReference type="Proteomes" id="UP000092403">
    <property type="component" value="Unassembled WGS sequence"/>
</dbReference>
<comment type="caution">
    <text evidence="2">The sequence shown here is derived from an EMBL/GenBank/DDBJ whole genome shotgun (WGS) entry which is preliminary data.</text>
</comment>
<dbReference type="Proteomes" id="UP000091929">
    <property type="component" value="Unassembled WGS sequence"/>
</dbReference>
<reference evidence="4 5" key="1">
    <citation type="journal article" date="2016" name="ISME J.">
        <title>Chasing the elusive Euryarchaeota class WSA2: genomes reveal a uniquely fastidious methyl-reducing methanogen.</title>
        <authorList>
            <person name="Nobu M.K."/>
            <person name="Narihiro T."/>
            <person name="Kuroda K."/>
            <person name="Mei R."/>
            <person name="Liu W.T."/>
        </authorList>
    </citation>
    <scope>NUCLEOTIDE SEQUENCE [LARGE SCALE GENOMIC DNA]</scope>
    <source>
        <strain evidence="1">B03fssc0709_Meth_Bin005</strain>
        <strain evidence="2">B15fssc0709_Meth_Bin003</strain>
        <strain evidence="3">BMIXfssc0709_Meth_Bin006</strain>
    </source>
</reference>
<dbReference type="InterPro" id="IPR014729">
    <property type="entry name" value="Rossmann-like_a/b/a_fold"/>
</dbReference>
<dbReference type="EMBL" id="LNGE01000025">
    <property type="protein sequence ID" value="KYC45245.1"/>
    <property type="molecule type" value="Genomic_DNA"/>
</dbReference>
<dbReference type="SUPFAM" id="SSF52402">
    <property type="entry name" value="Adenine nucleotide alpha hydrolases-like"/>
    <property type="match status" value="1"/>
</dbReference>
<protein>
    <submittedName>
        <fullName evidence="2">Uncharacterized protein</fullName>
    </submittedName>
</protein>
<accession>A0A150IPF6</accession>
<evidence type="ECO:0000313" key="1">
    <source>
        <dbReference type="EMBL" id="KYC45245.1"/>
    </source>
</evidence>
<dbReference type="Proteomes" id="UP000092401">
    <property type="component" value="Unassembled WGS sequence"/>
</dbReference>
<sequence>MKRCTKCVLPETAPNITFDDEGVCNYCHSYQNFDYKGEDKLIGLLEAQKKRNNKYDCMVNISGGRDSSFTLLKLVKDYGMNVLVVNYKNSFTDPQARANIKNATEILGVDLVTFETKEGVAEDTFRHSLNAWLKKPSPAMVPMMCVACKNMWWDTIKIAKKHNIKCIISGGNPLEESSFKKELLNVSRDSGVDSHFTSTIKGIFSEISKNTDYIYYKQLHIMIWGFLFGNQYSIGPKIYGHDIEKIDLFHYIPWNEDEILSRIKNELNWDYPHHLESTWRFDCMIGHLKDALYMKTLGMTEKDEFYSRMIREGFLGREEALKRLEKENRLHWDQVDILLKRAGVDNSSVLVDLKNL</sequence>
<organism evidence="2 4">
    <name type="scientific">Candidatus Methanofastidiosum methylothiophilum</name>
    <dbReference type="NCBI Taxonomy" id="1705564"/>
    <lineage>
        <taxon>Archaea</taxon>
        <taxon>Methanobacteriati</taxon>
        <taxon>Methanobacteriota</taxon>
        <taxon>Stenosarchaea group</taxon>
        <taxon>Candidatus Methanofastidiosia</taxon>
        <taxon>Candidatus Methanofastidiosales</taxon>
        <taxon>Candidatus Methanofastidiosaceae</taxon>
        <taxon>Candidatus Methanofastidiosum</taxon>
    </lineage>
</organism>
<proteinExistence type="predicted"/>
<dbReference type="Gene3D" id="3.40.50.620">
    <property type="entry name" value="HUPs"/>
    <property type="match status" value="1"/>
</dbReference>
<dbReference type="EMBL" id="LNJC01000050">
    <property type="protein sequence ID" value="KYC49057.1"/>
    <property type="molecule type" value="Genomic_DNA"/>
</dbReference>
<evidence type="ECO:0000313" key="2">
    <source>
        <dbReference type="EMBL" id="KYC46929.1"/>
    </source>
</evidence>
<evidence type="ECO:0000313" key="3">
    <source>
        <dbReference type="EMBL" id="KYC49057.1"/>
    </source>
</evidence>
<gene>
    <name evidence="1" type="ORF">APG10_01052</name>
    <name evidence="2" type="ORF">APG11_01564</name>
    <name evidence="3" type="ORF">APG12_01700</name>
</gene>
<accession>A0A150IKD6</accession>